<gene>
    <name evidence="1" type="ORF">GCM10010840_00120</name>
</gene>
<keyword evidence="2" id="KW-1185">Reference proteome</keyword>
<organism evidence="1 2">
    <name type="scientific">Deinococcus aerolatus</name>
    <dbReference type="NCBI Taxonomy" id="522487"/>
    <lineage>
        <taxon>Bacteria</taxon>
        <taxon>Thermotogati</taxon>
        <taxon>Deinococcota</taxon>
        <taxon>Deinococci</taxon>
        <taxon>Deinococcales</taxon>
        <taxon>Deinococcaceae</taxon>
        <taxon>Deinococcus</taxon>
    </lineage>
</organism>
<evidence type="ECO:0000313" key="2">
    <source>
        <dbReference type="Proteomes" id="UP000639973"/>
    </source>
</evidence>
<proteinExistence type="predicted"/>
<dbReference type="EMBL" id="BMOL01000001">
    <property type="protein sequence ID" value="GGL66181.1"/>
    <property type="molecule type" value="Genomic_DNA"/>
</dbReference>
<name>A0ABQ2FY95_9DEIO</name>
<sequence length="159" mass="18012">MEPIVPGARLRDMRQPITVFARTREQFNDARLSYQRPDIAFFSAGACQILAFAFLDTYPHAGFRPRFIYPTPGFDGSHIYVTDGHTAFDAQGYISEVGLLRRHHAAYAPYWQGGVEDITVPMTEFCAANDHATPCYFPPGAWERALTYLRQFPAPPSRH</sequence>
<protein>
    <submittedName>
        <fullName evidence="1">Uncharacterized protein</fullName>
    </submittedName>
</protein>
<evidence type="ECO:0000313" key="1">
    <source>
        <dbReference type="EMBL" id="GGL66181.1"/>
    </source>
</evidence>
<dbReference type="Proteomes" id="UP000639973">
    <property type="component" value="Unassembled WGS sequence"/>
</dbReference>
<reference evidence="2" key="1">
    <citation type="journal article" date="2019" name="Int. J. Syst. Evol. Microbiol.">
        <title>The Global Catalogue of Microorganisms (GCM) 10K type strain sequencing project: providing services to taxonomists for standard genome sequencing and annotation.</title>
        <authorList>
            <consortium name="The Broad Institute Genomics Platform"/>
            <consortium name="The Broad Institute Genome Sequencing Center for Infectious Disease"/>
            <person name="Wu L."/>
            <person name="Ma J."/>
        </authorList>
    </citation>
    <scope>NUCLEOTIDE SEQUENCE [LARGE SCALE GENOMIC DNA]</scope>
    <source>
        <strain evidence="2">JCM 15442</strain>
    </source>
</reference>
<accession>A0ABQ2FY95</accession>
<comment type="caution">
    <text evidence="1">The sequence shown here is derived from an EMBL/GenBank/DDBJ whole genome shotgun (WGS) entry which is preliminary data.</text>
</comment>